<reference evidence="2" key="2">
    <citation type="journal article" name="Front. Microbiol.">
        <title>Degradative Capacity of Two Strains of Rhodonia placenta: From Phenotype to Genotype.</title>
        <authorList>
            <person name="Kolle M."/>
            <person name="Horta M.A.C."/>
            <person name="Nowrousian M."/>
            <person name="Ohm R.A."/>
            <person name="Benz J.P."/>
            <person name="Pilgard A."/>
        </authorList>
    </citation>
    <scope>NUCLEOTIDE SEQUENCE</scope>
    <source>
        <strain evidence="2">FPRL280</strain>
    </source>
</reference>
<dbReference type="Proteomes" id="UP000639403">
    <property type="component" value="Unassembled WGS sequence"/>
</dbReference>
<dbReference type="AlphaFoldDB" id="A0A8H7U0K3"/>
<accession>A0A8H7U0K3</accession>
<proteinExistence type="predicted"/>
<sequence>MSFVSRPTQPTEDARKNLPESQGLCRYPFSTQEVETPSPHTISLSGARNRNVWEENTGSRNHISRGVRTQQPNDRAQQAHTAADIVSFLPASSFNPLAEPFVPGASRMHTLAATPVPQPSVQQTAAATDASLVIRYDWLPSLRLGLAAVHPESRRVLAQSIVRLKPWARDPVRVAILSAKIAKCVIEGHCPSMTTVAQFASELHQLLRREEGGQLAMYFRRCLELYLCRCFAEYCYPLCQQPHEIYSMRVPVRSRDGEVTRSRIESALALAAYAGGLFAQDMIPGSLALTCLNALVSQPYVLEHLQAIHALLSHAGQKLCKAGSPDYWDSISSASWNSYDQRWPVGPTVRVTEWENEPEPVPMGQGVRRTSDSFYTQPTWVQMVFDNFATGLDIQPRGDERNVREVEDLRAVRERESPELGRRAEDVDEALAVARANLGPIGNADKVVMNGQTALHSVSELSVTADLDLTLTSLAH</sequence>
<organism evidence="2 3">
    <name type="scientific">Rhodonia placenta</name>
    <dbReference type="NCBI Taxonomy" id="104341"/>
    <lineage>
        <taxon>Eukaryota</taxon>
        <taxon>Fungi</taxon>
        <taxon>Dikarya</taxon>
        <taxon>Basidiomycota</taxon>
        <taxon>Agaricomycotina</taxon>
        <taxon>Agaricomycetes</taxon>
        <taxon>Polyporales</taxon>
        <taxon>Adustoporiaceae</taxon>
        <taxon>Rhodonia</taxon>
    </lineage>
</organism>
<evidence type="ECO:0000256" key="1">
    <source>
        <dbReference type="SAM" id="MobiDB-lite"/>
    </source>
</evidence>
<feature type="compositionally biased region" description="Polar residues" evidence="1">
    <location>
        <begin position="29"/>
        <end position="71"/>
    </location>
</feature>
<reference evidence="2" key="1">
    <citation type="submission" date="2020-11" db="EMBL/GenBank/DDBJ databases">
        <authorList>
            <person name="Koelle M."/>
            <person name="Horta M.A.C."/>
            <person name="Nowrousian M."/>
            <person name="Ohm R.A."/>
            <person name="Benz P."/>
            <person name="Pilgard A."/>
        </authorList>
    </citation>
    <scope>NUCLEOTIDE SEQUENCE</scope>
    <source>
        <strain evidence="2">FPRL280</strain>
    </source>
</reference>
<name>A0A8H7U0K3_9APHY</name>
<gene>
    <name evidence="2" type="ORF">IEO21_07178</name>
</gene>
<comment type="caution">
    <text evidence="2">The sequence shown here is derived from an EMBL/GenBank/DDBJ whole genome shotgun (WGS) entry which is preliminary data.</text>
</comment>
<dbReference type="EMBL" id="JADOXO010000191">
    <property type="protein sequence ID" value="KAF9809986.1"/>
    <property type="molecule type" value="Genomic_DNA"/>
</dbReference>
<evidence type="ECO:0000313" key="2">
    <source>
        <dbReference type="EMBL" id="KAF9809986.1"/>
    </source>
</evidence>
<evidence type="ECO:0000313" key="3">
    <source>
        <dbReference type="Proteomes" id="UP000639403"/>
    </source>
</evidence>
<feature type="compositionally biased region" description="Polar residues" evidence="1">
    <location>
        <begin position="1"/>
        <end position="11"/>
    </location>
</feature>
<feature type="region of interest" description="Disordered" evidence="1">
    <location>
        <begin position="1"/>
        <end position="71"/>
    </location>
</feature>
<protein>
    <submittedName>
        <fullName evidence="2">Uncharacterized protein</fullName>
    </submittedName>
</protein>